<dbReference type="EMBL" id="AP019400">
    <property type="protein sequence ID" value="BBI36075.1"/>
    <property type="molecule type" value="Genomic_DNA"/>
</dbReference>
<accession>A0A3T1DDV5</accession>
<dbReference type="KEGG" id="cohn:KCTCHS21_54740"/>
<sequence>MFTMCTIVAKNYLAFARTLVQSFLNHHPTGKAYVLLADESEGFLNTHEETFEWVHLKDIGLPEWPIMRFQYNITEFSTAVKPFFLDYLLRVRGLESIVYFDPDILITHRMDDFYRKLPQFGIVLTPHILTPLPDDHKKPEEVDLLQSGVYNLGFIALSRKDETMRMLQWWKERLLHHCIMEPSKGYHVDQRWMDMAPALFEGVHIHKDPTYNVAYWNLHERPVVNRNGLYEINGKPLTFYHFSGLVADLSKVSQHQTRFEWAHMPDLLGLFREYVRKLLLNGYAETAHWRYAYNYFDNGVAIPAFARIVYRKHGALQVFGNPFLTLTSIGFYQWLFSPTNVQAPIPQLLREVYETRVDLQRTFPYVEGADRINLMKWSKDFVPLEYGVDPIVWNPVLDSMYYR</sequence>
<dbReference type="Gene3D" id="3.90.550.10">
    <property type="entry name" value="Spore Coat Polysaccharide Biosynthesis Protein SpsA, Chain A"/>
    <property type="match status" value="1"/>
</dbReference>
<protein>
    <recommendedName>
        <fullName evidence="3">Glycosyl transferase</fullName>
    </recommendedName>
</protein>
<proteinExistence type="predicted"/>
<dbReference type="RefSeq" id="WP_130615270.1">
    <property type="nucleotide sequence ID" value="NZ_AP019400.1"/>
</dbReference>
<dbReference type="OrthoDB" id="186344at2"/>
<reference evidence="1 2" key="1">
    <citation type="submission" date="2019-01" db="EMBL/GenBank/DDBJ databases">
        <title>Complete genome sequence of Cohnella hallensis HS21 isolated from Korean fir (Abies koreana) rhizospheric soil.</title>
        <authorList>
            <person name="Jiang L."/>
            <person name="Kang S.W."/>
            <person name="Kim S."/>
            <person name="Jung J."/>
            <person name="Kim C.Y."/>
            <person name="Kim D.H."/>
            <person name="Kim S.W."/>
            <person name="Lee J."/>
        </authorList>
    </citation>
    <scope>NUCLEOTIDE SEQUENCE [LARGE SCALE GENOMIC DNA]</scope>
    <source>
        <strain evidence="1 2">HS21</strain>
    </source>
</reference>
<organism evidence="1 2">
    <name type="scientific">Cohnella abietis</name>
    <dbReference type="NCBI Taxonomy" id="2507935"/>
    <lineage>
        <taxon>Bacteria</taxon>
        <taxon>Bacillati</taxon>
        <taxon>Bacillota</taxon>
        <taxon>Bacilli</taxon>
        <taxon>Bacillales</taxon>
        <taxon>Paenibacillaceae</taxon>
        <taxon>Cohnella</taxon>
    </lineage>
</organism>
<dbReference type="SUPFAM" id="SSF53448">
    <property type="entry name" value="Nucleotide-diphospho-sugar transferases"/>
    <property type="match status" value="1"/>
</dbReference>
<evidence type="ECO:0008006" key="3">
    <source>
        <dbReference type="Google" id="ProtNLM"/>
    </source>
</evidence>
<keyword evidence="2" id="KW-1185">Reference proteome</keyword>
<name>A0A3T1DDV5_9BACL</name>
<dbReference type="Proteomes" id="UP000289856">
    <property type="component" value="Chromosome"/>
</dbReference>
<evidence type="ECO:0000313" key="2">
    <source>
        <dbReference type="Proteomes" id="UP000289856"/>
    </source>
</evidence>
<evidence type="ECO:0000313" key="1">
    <source>
        <dbReference type="EMBL" id="BBI36075.1"/>
    </source>
</evidence>
<dbReference type="InterPro" id="IPR029044">
    <property type="entry name" value="Nucleotide-diphossugar_trans"/>
</dbReference>
<dbReference type="AlphaFoldDB" id="A0A3T1DDV5"/>
<gene>
    <name evidence="1" type="ORF">KCTCHS21_54740</name>
</gene>